<evidence type="ECO:0000256" key="4">
    <source>
        <dbReference type="SAM" id="SignalP"/>
    </source>
</evidence>
<reference evidence="5 6" key="1">
    <citation type="journal article" date="2024" name="Microbiol. Resour. Announc.">
        <title>Genome annotations for the ascomycete fungi Trichoderma harzianum, Trichoderma aggressivum, and Purpureocillium lilacinum.</title>
        <authorList>
            <person name="Beijen E.P.W."/>
            <person name="Ohm R.A."/>
        </authorList>
    </citation>
    <scope>NUCLEOTIDE SEQUENCE [LARGE SCALE GENOMIC DNA]</scope>
    <source>
        <strain evidence="5 6">CBS 150709</strain>
    </source>
</reference>
<feature type="signal peptide" evidence="4">
    <location>
        <begin position="1"/>
        <end position="21"/>
    </location>
</feature>
<dbReference type="PANTHER" id="PTHR44196">
    <property type="entry name" value="DEHYDROGENASE/REDUCTASE SDR FAMILY MEMBER 7B"/>
    <property type="match status" value="1"/>
</dbReference>
<dbReference type="PRINTS" id="PR00081">
    <property type="entry name" value="GDHRDH"/>
</dbReference>
<dbReference type="PANTHER" id="PTHR44196:SF1">
    <property type="entry name" value="DEHYDROGENASE_REDUCTASE SDR FAMILY MEMBER 7B"/>
    <property type="match status" value="1"/>
</dbReference>
<dbReference type="EMBL" id="JAWRVI010000050">
    <property type="protein sequence ID" value="KAK4084749.1"/>
    <property type="molecule type" value="Genomic_DNA"/>
</dbReference>
<dbReference type="Pfam" id="PF00106">
    <property type="entry name" value="adh_short"/>
    <property type="match status" value="1"/>
</dbReference>
<evidence type="ECO:0008006" key="7">
    <source>
        <dbReference type="Google" id="ProtNLM"/>
    </source>
</evidence>
<keyword evidence="2" id="KW-0560">Oxidoreductase</keyword>
<dbReference type="InterPro" id="IPR036291">
    <property type="entry name" value="NAD(P)-bd_dom_sf"/>
</dbReference>
<evidence type="ECO:0000313" key="5">
    <source>
        <dbReference type="EMBL" id="KAK4084749.1"/>
    </source>
</evidence>
<dbReference type="PRINTS" id="PR00080">
    <property type="entry name" value="SDRFAMILY"/>
</dbReference>
<evidence type="ECO:0000256" key="1">
    <source>
        <dbReference type="ARBA" id="ARBA00006484"/>
    </source>
</evidence>
<sequence length="478" mass="53105">MHLLHLSQLAALLSYATVGHASPGMSGTIATDWHAKWTVQCPPAVMDDFLNRLTCVDQGLCRDGVYSPPSDHKKLCEECWCAPRREHYRGTGTATVRFVTETPATYRYNSDLRVNGKRPSAHIAAGLLGCVSFRVIVVLFSSPHAYGAHSLSSTARALFWKPKKRDFTPDIRLLYSVNDQLPESNANRAYTHLKKHTAPQHHLHAHREANLSYKTHNMPDTHPLDFTCALVTGGGGGIGKALGQWLISRGKKVLLAGRTESNLRAAADEIGAAGYYVLDTGKTDDMPLFVQHLTTEHPDLDCLINNAGVQRPLDVANDDAADFLSRADAEININIRGPLHLALLLLPHLRTRPRATIVNVSSVLGFVPFSIINPVYNGTKAWLHFWSMNLRTQLANSPELRHVRVVEIAPPMVATDLHREREDPDDNKKHKNENTLTVEEFMDEVQRKWEAGEEMITAGPGNAIVGKWHDAFSERYPG</sequence>
<protein>
    <recommendedName>
        <fullName evidence="7">Short-chain dehydrogenase</fullName>
    </recommendedName>
</protein>
<dbReference type="InterPro" id="IPR002347">
    <property type="entry name" value="SDR_fam"/>
</dbReference>
<keyword evidence="6" id="KW-1185">Reference proteome</keyword>
<organism evidence="5 6">
    <name type="scientific">Purpureocillium lilacinum</name>
    <name type="common">Paecilomyces lilacinus</name>
    <dbReference type="NCBI Taxonomy" id="33203"/>
    <lineage>
        <taxon>Eukaryota</taxon>
        <taxon>Fungi</taxon>
        <taxon>Dikarya</taxon>
        <taxon>Ascomycota</taxon>
        <taxon>Pezizomycotina</taxon>
        <taxon>Sordariomycetes</taxon>
        <taxon>Hypocreomycetidae</taxon>
        <taxon>Hypocreales</taxon>
        <taxon>Ophiocordycipitaceae</taxon>
        <taxon>Purpureocillium</taxon>
    </lineage>
</organism>
<evidence type="ECO:0000256" key="2">
    <source>
        <dbReference type="ARBA" id="ARBA00023002"/>
    </source>
</evidence>
<evidence type="ECO:0000313" key="6">
    <source>
        <dbReference type="Proteomes" id="UP001287286"/>
    </source>
</evidence>
<accession>A0ABR0BN66</accession>
<comment type="caution">
    <text evidence="5">The sequence shown here is derived from an EMBL/GenBank/DDBJ whole genome shotgun (WGS) entry which is preliminary data.</text>
</comment>
<name>A0ABR0BN66_PURLI</name>
<dbReference type="Gene3D" id="3.40.50.720">
    <property type="entry name" value="NAD(P)-binding Rossmann-like Domain"/>
    <property type="match status" value="1"/>
</dbReference>
<keyword evidence="4" id="KW-0732">Signal</keyword>
<evidence type="ECO:0000256" key="3">
    <source>
        <dbReference type="RuleBase" id="RU000363"/>
    </source>
</evidence>
<proteinExistence type="inferred from homology"/>
<feature type="chain" id="PRO_5046970552" description="Short-chain dehydrogenase" evidence="4">
    <location>
        <begin position="22"/>
        <end position="478"/>
    </location>
</feature>
<dbReference type="SUPFAM" id="SSF51735">
    <property type="entry name" value="NAD(P)-binding Rossmann-fold domains"/>
    <property type="match status" value="1"/>
</dbReference>
<gene>
    <name evidence="5" type="ORF">Purlil1_10155</name>
</gene>
<dbReference type="Proteomes" id="UP001287286">
    <property type="component" value="Unassembled WGS sequence"/>
</dbReference>
<comment type="similarity">
    <text evidence="1 3">Belongs to the short-chain dehydrogenases/reductases (SDR) family.</text>
</comment>